<evidence type="ECO:0000313" key="3">
    <source>
        <dbReference type="EMBL" id="KAK5642390.1"/>
    </source>
</evidence>
<dbReference type="Proteomes" id="UP001329430">
    <property type="component" value="Chromosome 6"/>
</dbReference>
<keyword evidence="4" id="KW-1185">Reference proteome</keyword>
<reference evidence="3 4" key="1">
    <citation type="journal article" date="2024" name="Insects">
        <title>An Improved Chromosome-Level Genome Assembly of the Firefly Pyrocoelia pectoralis.</title>
        <authorList>
            <person name="Fu X."/>
            <person name="Meyer-Rochow V.B."/>
            <person name="Ballantyne L."/>
            <person name="Zhu X."/>
        </authorList>
    </citation>
    <scope>NUCLEOTIDE SEQUENCE [LARGE SCALE GENOMIC DNA]</scope>
    <source>
        <strain evidence="3">XCY_ONT2</strain>
    </source>
</reference>
<name>A0AAN7V5M8_9COLE</name>
<dbReference type="InterPro" id="IPR055469">
    <property type="entry name" value="DUF7041"/>
</dbReference>
<feature type="domain" description="DUF7041" evidence="2">
    <location>
        <begin position="18"/>
        <end position="101"/>
    </location>
</feature>
<dbReference type="PANTHER" id="PTHR33327">
    <property type="entry name" value="ENDONUCLEASE"/>
    <property type="match status" value="1"/>
</dbReference>
<evidence type="ECO:0000259" key="2">
    <source>
        <dbReference type="Pfam" id="PF23055"/>
    </source>
</evidence>
<dbReference type="Pfam" id="PF23055">
    <property type="entry name" value="DUF7041"/>
    <property type="match status" value="1"/>
</dbReference>
<protein>
    <recommendedName>
        <fullName evidence="2">DUF7041 domain-containing protein</fullName>
    </recommendedName>
</protein>
<organism evidence="3 4">
    <name type="scientific">Pyrocoelia pectoralis</name>
    <dbReference type="NCBI Taxonomy" id="417401"/>
    <lineage>
        <taxon>Eukaryota</taxon>
        <taxon>Metazoa</taxon>
        <taxon>Ecdysozoa</taxon>
        <taxon>Arthropoda</taxon>
        <taxon>Hexapoda</taxon>
        <taxon>Insecta</taxon>
        <taxon>Pterygota</taxon>
        <taxon>Neoptera</taxon>
        <taxon>Endopterygota</taxon>
        <taxon>Coleoptera</taxon>
        <taxon>Polyphaga</taxon>
        <taxon>Elateriformia</taxon>
        <taxon>Elateroidea</taxon>
        <taxon>Lampyridae</taxon>
        <taxon>Lampyrinae</taxon>
        <taxon>Pyrocoelia</taxon>
    </lineage>
</organism>
<dbReference type="PANTHER" id="PTHR33327:SF3">
    <property type="entry name" value="RNA-DIRECTED DNA POLYMERASE"/>
    <property type="match status" value="1"/>
</dbReference>
<comment type="caution">
    <text evidence="3">The sequence shown here is derived from an EMBL/GenBank/DDBJ whole genome shotgun (WGS) entry which is preliminary data.</text>
</comment>
<accession>A0AAN7V5M8</accession>
<evidence type="ECO:0000256" key="1">
    <source>
        <dbReference type="SAM" id="MobiDB-lite"/>
    </source>
</evidence>
<gene>
    <name evidence="3" type="ORF">RI129_008557</name>
</gene>
<dbReference type="EMBL" id="JAVRBK010000006">
    <property type="protein sequence ID" value="KAK5642390.1"/>
    <property type="molecule type" value="Genomic_DNA"/>
</dbReference>
<evidence type="ECO:0000313" key="4">
    <source>
        <dbReference type="Proteomes" id="UP001329430"/>
    </source>
</evidence>
<proteinExistence type="predicted"/>
<feature type="region of interest" description="Disordered" evidence="1">
    <location>
        <begin position="194"/>
        <end position="219"/>
    </location>
</feature>
<sequence>MTDTDPPRPEVHRVHMKLPPFWASDPEMWFAQVESHFRVSGISSDETKYGYIASSLEAKYACEVRDILTKPPQANRYETLKTELIKRLSATHEQRMRQLLEREELGDRKPSQFLRHLQTLAGTSVPDDLLKSIWTSRLPQSTQAILAVQKGANLAESAELADAINATTPQNVYTVQPNDAIQEALTKLAADIAELKTRGRPTEREKPTDRRNSRSRTPKKEYDTCWYHFRFGKEAKNCRPPCKENPGNEGASR</sequence>
<dbReference type="AlphaFoldDB" id="A0AAN7V5M8"/>